<accession>A0A7C3UNM8</accession>
<dbReference type="PIRSF" id="PIRSF001439">
    <property type="entry name" value="CryM"/>
    <property type="match status" value="1"/>
</dbReference>
<dbReference type="InterPro" id="IPR003462">
    <property type="entry name" value="ODC_Mu_crystall"/>
</dbReference>
<comment type="function">
    <text evidence="5">Catalyzes the NAD(+)-dependent oxidative deamination of L-alanine to pyruvate, and the reverse reaction, the reductive amination of pyruvate.</text>
</comment>
<gene>
    <name evidence="6" type="ORF">ENX07_00045</name>
</gene>
<dbReference type="GO" id="GO:0006522">
    <property type="term" value="P:alanine metabolic process"/>
    <property type="evidence" value="ECO:0007669"/>
    <property type="project" value="UniProtKB-UniRule"/>
</dbReference>
<dbReference type="PANTHER" id="PTHR13812">
    <property type="entry name" value="KETIMINE REDUCTASE MU-CRYSTALLIN"/>
    <property type="match status" value="1"/>
</dbReference>
<evidence type="ECO:0000256" key="5">
    <source>
        <dbReference type="HAMAP-Rule" id="MF_00935"/>
    </source>
</evidence>
<evidence type="ECO:0000256" key="2">
    <source>
        <dbReference type="ARBA" id="ARBA00023027"/>
    </source>
</evidence>
<feature type="binding site" evidence="5">
    <location>
        <position position="231"/>
    </location>
    <ligand>
        <name>NAD(+)</name>
        <dbReference type="ChEBI" id="CHEBI:57540"/>
    </ligand>
</feature>
<comment type="catalytic activity">
    <reaction evidence="5">
        <text>L-alanine + NAD(+) + H2O = pyruvate + NH4(+) + NADH + H(+)</text>
        <dbReference type="Rhea" id="RHEA:18405"/>
        <dbReference type="ChEBI" id="CHEBI:15361"/>
        <dbReference type="ChEBI" id="CHEBI:15377"/>
        <dbReference type="ChEBI" id="CHEBI:15378"/>
        <dbReference type="ChEBI" id="CHEBI:28938"/>
        <dbReference type="ChEBI" id="CHEBI:57540"/>
        <dbReference type="ChEBI" id="CHEBI:57945"/>
        <dbReference type="ChEBI" id="CHEBI:57972"/>
        <dbReference type="EC" id="1.4.1.1"/>
    </reaction>
</comment>
<dbReference type="FunFam" id="3.30.1780.10:FF:000002">
    <property type="entry name" value="Ornithine cyclodeaminase"/>
    <property type="match status" value="1"/>
</dbReference>
<reference evidence="6" key="1">
    <citation type="journal article" date="2020" name="mSystems">
        <title>Genome- and Community-Level Interaction Insights into Carbon Utilization and Element Cycling Functions of Hydrothermarchaeota in Hydrothermal Sediment.</title>
        <authorList>
            <person name="Zhou Z."/>
            <person name="Liu Y."/>
            <person name="Xu W."/>
            <person name="Pan J."/>
            <person name="Luo Z.H."/>
            <person name="Li M."/>
        </authorList>
    </citation>
    <scope>NUCLEOTIDE SEQUENCE [LARGE SCALE GENOMIC DNA]</scope>
    <source>
        <strain evidence="6">SpSt-906</strain>
    </source>
</reference>
<dbReference type="Pfam" id="PF02423">
    <property type="entry name" value="OCD_Mu_crystall"/>
    <property type="match status" value="1"/>
</dbReference>
<dbReference type="InterPro" id="IPR036291">
    <property type="entry name" value="NAD(P)-bd_dom_sf"/>
</dbReference>
<feature type="active site" description="Proton donor/acceptor" evidence="5">
    <location>
        <position position="69"/>
    </location>
</feature>
<dbReference type="FunFam" id="3.40.50.720:FF:000311">
    <property type="entry name" value="Ornithine cyclodeaminase"/>
    <property type="match status" value="1"/>
</dbReference>
<evidence type="ECO:0000256" key="4">
    <source>
        <dbReference type="ARBA" id="ARBA00052703"/>
    </source>
</evidence>
<keyword evidence="5" id="KW-0547">Nucleotide-binding</keyword>
<dbReference type="GO" id="GO:0000286">
    <property type="term" value="F:alanine dehydrogenase activity"/>
    <property type="evidence" value="ECO:0007669"/>
    <property type="project" value="UniProtKB-UniRule"/>
</dbReference>
<comment type="caution">
    <text evidence="5">Lacks conserved residue(s) required for the propagation of feature annotation.</text>
</comment>
<protein>
    <recommendedName>
        <fullName evidence="5">Putative alanine dehydrogenase</fullName>
        <shortName evidence="5">AlaDH</shortName>
        <ecNumber evidence="5">1.4.1.1</ecNumber>
    </recommendedName>
</protein>
<feature type="binding site" evidence="5">
    <location>
        <position position="113"/>
    </location>
    <ligand>
        <name>NAD(+)</name>
        <dbReference type="ChEBI" id="CHEBI:57540"/>
    </ligand>
</feature>
<dbReference type="NCBIfam" id="TIGR02371">
    <property type="entry name" value="ala_DH_arch"/>
    <property type="match status" value="1"/>
</dbReference>
<dbReference type="PANTHER" id="PTHR13812:SF19">
    <property type="entry name" value="KETIMINE REDUCTASE MU-CRYSTALLIN"/>
    <property type="match status" value="1"/>
</dbReference>
<feature type="binding site" evidence="5">
    <location>
        <begin position="140"/>
        <end position="141"/>
    </location>
    <ligand>
        <name>NAD(+)</name>
        <dbReference type="ChEBI" id="CHEBI:57540"/>
    </ligand>
</feature>
<dbReference type="AlphaFoldDB" id="A0A7C3UNM8"/>
<evidence type="ECO:0000256" key="1">
    <source>
        <dbReference type="ARBA" id="ARBA00023002"/>
    </source>
</evidence>
<evidence type="ECO:0000313" key="6">
    <source>
        <dbReference type="EMBL" id="HGE98464.1"/>
    </source>
</evidence>
<comment type="catalytic activity">
    <reaction evidence="4">
        <text>L-proline + NADP(+) = 1-pyrroline-2-carboxylate + NADPH + H(+)</text>
        <dbReference type="Rhea" id="RHEA:20317"/>
        <dbReference type="ChEBI" id="CHEBI:15378"/>
        <dbReference type="ChEBI" id="CHEBI:39785"/>
        <dbReference type="ChEBI" id="CHEBI:57783"/>
        <dbReference type="ChEBI" id="CHEBI:58349"/>
        <dbReference type="ChEBI" id="CHEBI:60039"/>
        <dbReference type="EC" id="1.5.1.49"/>
    </reaction>
</comment>
<comment type="similarity">
    <text evidence="5">Belongs to the ornithine cyclodeaminase/mu-crystallin family. Archaeal alanine dehydrogenase subfamily.</text>
</comment>
<dbReference type="InterPro" id="IPR023401">
    <property type="entry name" value="ODC_N"/>
</dbReference>
<feature type="binding site" evidence="5">
    <location>
        <position position="298"/>
    </location>
    <ligand>
        <name>NAD(+)</name>
        <dbReference type="ChEBI" id="CHEBI:57540"/>
    </ligand>
</feature>
<dbReference type="Gene3D" id="3.30.1780.10">
    <property type="entry name" value="ornithine cyclodeaminase, domain 1"/>
    <property type="match status" value="1"/>
</dbReference>
<comment type="caution">
    <text evidence="6">The sequence shown here is derived from an EMBL/GenBank/DDBJ whole genome shotgun (WGS) entry which is preliminary data.</text>
</comment>
<name>A0A7C3UNM8_UNCW3</name>
<comment type="catalytic activity">
    <reaction evidence="3">
        <text>L-proline + NAD(+) = 1-pyrroline-2-carboxylate + NADH + H(+)</text>
        <dbReference type="Rhea" id="RHEA:20321"/>
        <dbReference type="ChEBI" id="CHEBI:15378"/>
        <dbReference type="ChEBI" id="CHEBI:39785"/>
        <dbReference type="ChEBI" id="CHEBI:57540"/>
        <dbReference type="ChEBI" id="CHEBI:57945"/>
        <dbReference type="ChEBI" id="CHEBI:60039"/>
        <dbReference type="EC" id="1.5.1.49"/>
    </reaction>
</comment>
<sequence length="328" mass="36410">MKVLLLSMKEVKELLTMKDTLEATESAFREKGLGNVQMPPKMYLFFNKYSGDLRVMPSYITSLDIAGVKVVNVHTENPRLHNLPTVMATILLIDPKTGFPYAVMDGTWITTMRTGAASGVATKYLARKEARVLSLVGCGVQAETQLLAIAAVAQIEKVKIFDLLPERMEDFQKRMGKQIALPIEKSPSLKDCVRDCDILSTQTPVREPIIKREWIKPGCHINAIGADAPGKQELDPKILLEGKVFIDDWEQALHSGEVNVPYAQGIIKKTQIKGELGDLVCGKVKGREEETDITIFDSTGLGIQDLVTASYVYRKAKEKGAGKEWEIF</sequence>
<dbReference type="GO" id="GO:0005737">
    <property type="term" value="C:cytoplasm"/>
    <property type="evidence" value="ECO:0007669"/>
    <property type="project" value="TreeGrafter"/>
</dbReference>
<dbReference type="EMBL" id="DTMQ01000001">
    <property type="protein sequence ID" value="HGE98464.1"/>
    <property type="molecule type" value="Genomic_DNA"/>
</dbReference>
<evidence type="ECO:0000256" key="3">
    <source>
        <dbReference type="ARBA" id="ARBA00050354"/>
    </source>
</evidence>
<dbReference type="InterPro" id="IPR012742">
    <property type="entry name" value="Ala_DH_archaeglobus"/>
</dbReference>
<proteinExistence type="inferred from homology"/>
<dbReference type="Gene3D" id="3.40.50.720">
    <property type="entry name" value="NAD(P)-binding Rossmann-like Domain"/>
    <property type="match status" value="1"/>
</dbReference>
<dbReference type="EC" id="1.4.1.1" evidence="5"/>
<keyword evidence="2 5" id="KW-0520">NAD</keyword>
<dbReference type="HAMAP" id="MF_00935">
    <property type="entry name" value="AlaDH_arch"/>
    <property type="match status" value="1"/>
</dbReference>
<dbReference type="InterPro" id="IPR028609">
    <property type="entry name" value="AlaDH_arch-typ"/>
</dbReference>
<keyword evidence="1 5" id="KW-0560">Oxidoreductase</keyword>
<organism evidence="6">
    <name type="scientific">candidate division WOR-3 bacterium</name>
    <dbReference type="NCBI Taxonomy" id="2052148"/>
    <lineage>
        <taxon>Bacteria</taxon>
        <taxon>Bacteria division WOR-3</taxon>
    </lineage>
</organism>
<dbReference type="SUPFAM" id="SSF51735">
    <property type="entry name" value="NAD(P)-binding Rossmann-fold domains"/>
    <property type="match status" value="1"/>
</dbReference>
<dbReference type="GO" id="GO:0051287">
    <property type="term" value="F:NAD binding"/>
    <property type="evidence" value="ECO:0007669"/>
    <property type="project" value="UniProtKB-UniRule"/>
</dbReference>
<feature type="binding site" evidence="5">
    <location>
        <begin position="225"/>
        <end position="227"/>
    </location>
    <ligand>
        <name>NAD(+)</name>
        <dbReference type="ChEBI" id="CHEBI:57540"/>
    </ligand>
</feature>